<reference evidence="1" key="2">
    <citation type="submission" date="2020-11" db="EMBL/GenBank/DDBJ databases">
        <authorList>
            <person name="McCartney M.A."/>
            <person name="Auch B."/>
            <person name="Kono T."/>
            <person name="Mallez S."/>
            <person name="Becker A."/>
            <person name="Gohl D.M."/>
            <person name="Silverstein K.A.T."/>
            <person name="Koren S."/>
            <person name="Bechman K.B."/>
            <person name="Herman A."/>
            <person name="Abrahante J.E."/>
            <person name="Garbe J."/>
        </authorList>
    </citation>
    <scope>NUCLEOTIDE SEQUENCE</scope>
    <source>
        <strain evidence="1">Duluth1</strain>
        <tissue evidence="1">Whole animal</tissue>
    </source>
</reference>
<protein>
    <submittedName>
        <fullName evidence="1">Uncharacterized protein</fullName>
    </submittedName>
</protein>
<gene>
    <name evidence="1" type="ORF">DPMN_123275</name>
</gene>
<reference evidence="1" key="1">
    <citation type="journal article" date="2019" name="bioRxiv">
        <title>The Genome of the Zebra Mussel, Dreissena polymorpha: A Resource for Invasive Species Research.</title>
        <authorList>
            <person name="McCartney M.A."/>
            <person name="Auch B."/>
            <person name="Kono T."/>
            <person name="Mallez S."/>
            <person name="Zhang Y."/>
            <person name="Obille A."/>
            <person name="Becker A."/>
            <person name="Abrahante J.E."/>
            <person name="Garbe J."/>
            <person name="Badalamenti J.P."/>
            <person name="Herman A."/>
            <person name="Mangelson H."/>
            <person name="Liachko I."/>
            <person name="Sullivan S."/>
            <person name="Sone E.D."/>
            <person name="Koren S."/>
            <person name="Silverstein K.A.T."/>
            <person name="Beckman K.B."/>
            <person name="Gohl D.M."/>
        </authorList>
    </citation>
    <scope>NUCLEOTIDE SEQUENCE</scope>
    <source>
        <strain evidence="1">Duluth1</strain>
        <tissue evidence="1">Whole animal</tissue>
    </source>
</reference>
<evidence type="ECO:0000313" key="1">
    <source>
        <dbReference type="EMBL" id="KAH3821511.1"/>
    </source>
</evidence>
<accession>A0A9D4JRD4</accession>
<dbReference type="Proteomes" id="UP000828390">
    <property type="component" value="Unassembled WGS sequence"/>
</dbReference>
<keyword evidence="2" id="KW-1185">Reference proteome</keyword>
<evidence type="ECO:0000313" key="2">
    <source>
        <dbReference type="Proteomes" id="UP000828390"/>
    </source>
</evidence>
<sequence>MISTSSFPDPDTPWMTNEAVRLTGTRLKPLPLKVMLEESTMSRSYGEPEIQGNEIIDIYT</sequence>
<comment type="caution">
    <text evidence="1">The sequence shown here is derived from an EMBL/GenBank/DDBJ whole genome shotgun (WGS) entry which is preliminary data.</text>
</comment>
<dbReference type="AlphaFoldDB" id="A0A9D4JRD4"/>
<proteinExistence type="predicted"/>
<dbReference type="EMBL" id="JAIWYP010000005">
    <property type="protein sequence ID" value="KAH3821511.1"/>
    <property type="molecule type" value="Genomic_DNA"/>
</dbReference>
<name>A0A9D4JRD4_DREPO</name>
<organism evidence="1 2">
    <name type="scientific">Dreissena polymorpha</name>
    <name type="common">Zebra mussel</name>
    <name type="synonym">Mytilus polymorpha</name>
    <dbReference type="NCBI Taxonomy" id="45954"/>
    <lineage>
        <taxon>Eukaryota</taxon>
        <taxon>Metazoa</taxon>
        <taxon>Spiralia</taxon>
        <taxon>Lophotrochozoa</taxon>
        <taxon>Mollusca</taxon>
        <taxon>Bivalvia</taxon>
        <taxon>Autobranchia</taxon>
        <taxon>Heteroconchia</taxon>
        <taxon>Euheterodonta</taxon>
        <taxon>Imparidentia</taxon>
        <taxon>Neoheterodontei</taxon>
        <taxon>Myida</taxon>
        <taxon>Dreissenoidea</taxon>
        <taxon>Dreissenidae</taxon>
        <taxon>Dreissena</taxon>
    </lineage>
</organism>